<dbReference type="PANTHER" id="PTHR47976">
    <property type="entry name" value="G-TYPE LECTIN S-RECEPTOR-LIKE SERINE/THREONINE-PROTEIN KINASE SD2-5"/>
    <property type="match status" value="1"/>
</dbReference>
<dbReference type="SUPFAM" id="SSF51110">
    <property type="entry name" value="alpha-D-mannose-specific plant lectins"/>
    <property type="match status" value="1"/>
</dbReference>
<dbReference type="OrthoDB" id="1668230at2759"/>
<keyword evidence="3" id="KW-0418">Kinase</keyword>
<sequence length="89" mass="9803">MASQLGIWLNQIPEKTVVWTAKRDDKPVSSDTTLLLTKEGWLVLRDKRGQDTPITNSSSSATYASMLNTGNFVLYNASGKASIARLIPY</sequence>
<keyword evidence="3" id="KW-0675">Receptor</keyword>
<dbReference type="GO" id="GO:0030246">
    <property type="term" value="F:carbohydrate binding"/>
    <property type="evidence" value="ECO:0007669"/>
    <property type="project" value="UniProtKB-KW"/>
</dbReference>
<protein>
    <submittedName>
        <fullName evidence="3">G-type lectin S-receptor-like serine/threonine-protein kinase LECRK1</fullName>
    </submittedName>
</protein>
<keyword evidence="3" id="KW-0808">Transferase</keyword>
<dbReference type="GO" id="GO:0016301">
    <property type="term" value="F:kinase activity"/>
    <property type="evidence" value="ECO:0007669"/>
    <property type="project" value="UniProtKB-KW"/>
</dbReference>
<keyword evidence="1" id="KW-0732">Signal</keyword>
<organism evidence="3 4">
    <name type="scientific">Cinnamomum micranthum f. kanehirae</name>
    <dbReference type="NCBI Taxonomy" id="337451"/>
    <lineage>
        <taxon>Eukaryota</taxon>
        <taxon>Viridiplantae</taxon>
        <taxon>Streptophyta</taxon>
        <taxon>Embryophyta</taxon>
        <taxon>Tracheophyta</taxon>
        <taxon>Spermatophyta</taxon>
        <taxon>Magnoliopsida</taxon>
        <taxon>Magnoliidae</taxon>
        <taxon>Laurales</taxon>
        <taxon>Lauraceae</taxon>
        <taxon>Cinnamomum</taxon>
    </lineage>
</organism>
<feature type="domain" description="Bulb-type lectin" evidence="2">
    <location>
        <begin position="1"/>
        <end position="87"/>
    </location>
</feature>
<dbReference type="Proteomes" id="UP000283530">
    <property type="component" value="Unassembled WGS sequence"/>
</dbReference>
<evidence type="ECO:0000313" key="3">
    <source>
        <dbReference type="EMBL" id="RWR97070.1"/>
    </source>
</evidence>
<dbReference type="InterPro" id="IPR036426">
    <property type="entry name" value="Bulb-type_lectin_dom_sf"/>
</dbReference>
<dbReference type="Pfam" id="PF01453">
    <property type="entry name" value="B_lectin"/>
    <property type="match status" value="1"/>
</dbReference>
<accession>A0A3S3NDC0</accession>
<keyword evidence="3" id="KW-0430">Lectin</keyword>
<dbReference type="InterPro" id="IPR051343">
    <property type="entry name" value="G-type_lectin_kinases/EP1-like"/>
</dbReference>
<gene>
    <name evidence="3" type="ORF">CKAN_02648000</name>
</gene>
<dbReference type="EMBL" id="QPKB01000012">
    <property type="protein sequence ID" value="RWR97070.1"/>
    <property type="molecule type" value="Genomic_DNA"/>
</dbReference>
<name>A0A3S3NDC0_9MAGN</name>
<dbReference type="InterPro" id="IPR001480">
    <property type="entry name" value="Bulb-type_lectin_dom"/>
</dbReference>
<evidence type="ECO:0000256" key="1">
    <source>
        <dbReference type="ARBA" id="ARBA00022729"/>
    </source>
</evidence>
<dbReference type="Gene3D" id="2.90.10.10">
    <property type="entry name" value="Bulb-type lectin domain"/>
    <property type="match status" value="1"/>
</dbReference>
<dbReference type="PROSITE" id="PS50927">
    <property type="entry name" value="BULB_LECTIN"/>
    <property type="match status" value="1"/>
</dbReference>
<dbReference type="STRING" id="337451.A0A3S3NDC0"/>
<comment type="caution">
    <text evidence="3">The sequence shown here is derived from an EMBL/GenBank/DDBJ whole genome shotgun (WGS) entry which is preliminary data.</text>
</comment>
<dbReference type="PANTHER" id="PTHR47976:SF27">
    <property type="entry name" value="RECEPTOR-LIKE SERINE_THREONINE-PROTEIN KINASE"/>
    <property type="match status" value="1"/>
</dbReference>
<dbReference type="AlphaFoldDB" id="A0A3S3NDC0"/>
<evidence type="ECO:0000313" key="4">
    <source>
        <dbReference type="Proteomes" id="UP000283530"/>
    </source>
</evidence>
<proteinExistence type="predicted"/>
<keyword evidence="4" id="KW-1185">Reference proteome</keyword>
<reference evidence="3 4" key="1">
    <citation type="journal article" date="2019" name="Nat. Plants">
        <title>Stout camphor tree genome fills gaps in understanding of flowering plant genome evolution.</title>
        <authorList>
            <person name="Chaw S.M."/>
            <person name="Liu Y.C."/>
            <person name="Wu Y.W."/>
            <person name="Wang H.Y."/>
            <person name="Lin C.I."/>
            <person name="Wu C.S."/>
            <person name="Ke H.M."/>
            <person name="Chang L.Y."/>
            <person name="Hsu C.Y."/>
            <person name="Yang H.T."/>
            <person name="Sudianto E."/>
            <person name="Hsu M.H."/>
            <person name="Wu K.P."/>
            <person name="Wang L.N."/>
            <person name="Leebens-Mack J.H."/>
            <person name="Tsai I.J."/>
        </authorList>
    </citation>
    <scope>NUCLEOTIDE SEQUENCE [LARGE SCALE GENOMIC DNA]</scope>
    <source>
        <strain evidence="4">cv. Chaw 1501</strain>
        <tissue evidence="3">Young leaves</tissue>
    </source>
</reference>
<evidence type="ECO:0000259" key="2">
    <source>
        <dbReference type="PROSITE" id="PS50927"/>
    </source>
</evidence>